<dbReference type="PATRIC" id="fig|287.1484.peg.5815"/>
<proteinExistence type="predicted"/>
<protein>
    <submittedName>
        <fullName evidence="1">Uncharacterized protein</fullName>
    </submittedName>
</protein>
<gene>
    <name evidence="1" type="ORF">CCBH4851_00486</name>
</gene>
<sequence>MKRRTSTGRWRWALMLPVLVFLLGESSGQREEGRSPRLLAQARYEQAVENALRSERGEPRQAGTAAAKVAEAGAPARLRGWLRSLARLAIWGTYGPPALFRP</sequence>
<dbReference type="AlphaFoldDB" id="A0A080VN70"/>
<reference evidence="1" key="1">
    <citation type="submission" date="2015-08" db="EMBL/GenBank/DDBJ databases">
        <title>Pseudomonas aeruginosa strain CCBH4851 chromosome region.</title>
        <authorList>
            <person name="Silveira M.C."/>
            <person name="Carvalho-Assef A.P.D."/>
            <person name="Albano R.M."/>
        </authorList>
    </citation>
    <scope>NUCLEOTIDE SEQUENCE</scope>
    <source>
        <strain evidence="1">CCBH4851</strain>
    </source>
</reference>
<dbReference type="EMBL" id="KT454971">
    <property type="protein sequence ID" value="ALI59187.1"/>
    <property type="molecule type" value="Genomic_DNA"/>
</dbReference>
<name>A0A080VN70_PSEAI</name>
<organism evidence="1">
    <name type="scientific">Pseudomonas aeruginosa</name>
    <dbReference type="NCBI Taxonomy" id="287"/>
    <lineage>
        <taxon>Bacteria</taxon>
        <taxon>Pseudomonadati</taxon>
        <taxon>Pseudomonadota</taxon>
        <taxon>Gammaproteobacteria</taxon>
        <taxon>Pseudomonadales</taxon>
        <taxon>Pseudomonadaceae</taxon>
        <taxon>Pseudomonas</taxon>
    </lineage>
</organism>
<accession>A0A080VN70</accession>
<evidence type="ECO:0000313" key="1">
    <source>
        <dbReference type="EMBL" id="ALI59187.1"/>
    </source>
</evidence>
<dbReference type="RefSeq" id="WP_003116713.1">
    <property type="nucleotide sequence ID" value="NZ_BSAQ01000013.1"/>
</dbReference>